<keyword evidence="3 6" id="KW-1133">Transmembrane helix</keyword>
<keyword evidence="7" id="KW-1185">Reference proteome</keyword>
<dbReference type="STRING" id="75913.A0A0K0F2N4"/>
<feature type="transmembrane region" description="Helical" evidence="6">
    <location>
        <begin position="288"/>
        <end position="316"/>
    </location>
</feature>
<reference evidence="7" key="1">
    <citation type="submission" date="2014-07" db="EMBL/GenBank/DDBJ databases">
        <authorList>
            <person name="Martin A.A"/>
            <person name="De Silva N."/>
        </authorList>
    </citation>
    <scope>NUCLEOTIDE SEQUENCE</scope>
</reference>
<comment type="subcellular location">
    <subcellularLocation>
        <location evidence="1">Membrane</location>
        <topology evidence="1">Multi-pass membrane protein</topology>
    </subcellularLocation>
</comment>
<reference evidence="8" key="2">
    <citation type="submission" date="2015-08" db="UniProtKB">
        <authorList>
            <consortium name="WormBaseParasite"/>
        </authorList>
    </citation>
    <scope>IDENTIFICATION</scope>
</reference>
<dbReference type="PANTHER" id="PTHR13285">
    <property type="entry name" value="ACYLTRANSFERASE"/>
    <property type="match status" value="1"/>
</dbReference>
<accession>A0A0K0F2N4</accession>
<proteinExistence type="inferred from homology"/>
<feature type="transmembrane region" description="Helical" evidence="6">
    <location>
        <begin position="201"/>
        <end position="227"/>
    </location>
</feature>
<dbReference type="PANTHER" id="PTHR13285:SF18">
    <property type="entry name" value="PROTEIN-CYSTEINE N-PALMITOYLTRANSFERASE RASP"/>
    <property type="match status" value="1"/>
</dbReference>
<dbReference type="Pfam" id="PF03062">
    <property type="entry name" value="MBOAT"/>
    <property type="match status" value="1"/>
</dbReference>
<feature type="transmembrane region" description="Helical" evidence="6">
    <location>
        <begin position="483"/>
        <end position="507"/>
    </location>
</feature>
<dbReference type="GO" id="GO:0016409">
    <property type="term" value="F:palmitoyltransferase activity"/>
    <property type="evidence" value="ECO:0007669"/>
    <property type="project" value="TreeGrafter"/>
</dbReference>
<keyword evidence="4 6" id="KW-0472">Membrane</keyword>
<dbReference type="Proteomes" id="UP000035680">
    <property type="component" value="Unassembled WGS sequence"/>
</dbReference>
<dbReference type="WBParaSite" id="SVE_0306400.1">
    <property type="protein sequence ID" value="SVE_0306400.1"/>
    <property type="gene ID" value="SVE_0306400"/>
</dbReference>
<evidence type="ECO:0000256" key="5">
    <source>
        <dbReference type="ARBA" id="ARBA00038268"/>
    </source>
</evidence>
<evidence type="ECO:0000256" key="3">
    <source>
        <dbReference type="ARBA" id="ARBA00022989"/>
    </source>
</evidence>
<comment type="similarity">
    <text evidence="5">Belongs to the membrane-bound acyltransferase family. HHAT subfamily.</text>
</comment>
<dbReference type="GO" id="GO:0005783">
    <property type="term" value="C:endoplasmic reticulum"/>
    <property type="evidence" value="ECO:0007669"/>
    <property type="project" value="TreeGrafter"/>
</dbReference>
<dbReference type="AlphaFoldDB" id="A0A0K0F2N4"/>
<feature type="transmembrane region" description="Helical" evidence="6">
    <location>
        <begin position="96"/>
        <end position="113"/>
    </location>
</feature>
<feature type="transmembrane region" description="Helical" evidence="6">
    <location>
        <begin position="433"/>
        <end position="454"/>
    </location>
</feature>
<feature type="transmembrane region" description="Helical" evidence="6">
    <location>
        <begin position="12"/>
        <end position="29"/>
    </location>
</feature>
<feature type="transmembrane region" description="Helical" evidence="6">
    <location>
        <begin position="119"/>
        <end position="152"/>
    </location>
</feature>
<evidence type="ECO:0000256" key="2">
    <source>
        <dbReference type="ARBA" id="ARBA00022692"/>
    </source>
</evidence>
<feature type="transmembrane region" description="Helical" evidence="6">
    <location>
        <begin position="367"/>
        <end position="387"/>
    </location>
</feature>
<dbReference type="GO" id="GO:0016020">
    <property type="term" value="C:membrane"/>
    <property type="evidence" value="ECO:0007669"/>
    <property type="project" value="UniProtKB-SubCell"/>
</dbReference>
<dbReference type="InterPro" id="IPR051085">
    <property type="entry name" value="MB_O-acyltransferase"/>
</dbReference>
<sequence length="520" mass="61878">MSLPISKNEFYCCLTITVLHAFFGLYTLYNVSNWYVYKSNRSSLELSPYNYWIGEWRYDVKDTEWAVTRYDIVPALKCYLIHTILWRIFHRLLNPTLGNNIYAPISAIIIYIYLKNPFIYFLVIVLAVITISLSYLIRNEIIAWIICCAFLFDPKIQRYINIFEQNYLYRQYNFYTYTLIKILNVSIYFSRNKDVKISVKLLLRIILYLFYLPYASILIILFDDFNYQLDNLEKDKQLEITKINFKKIVFGGSRLVAWFVVNEIYLHLFTVNELQYMDFDLLKQYNTLVLFIIGIFSCGFFYLKYLFIFGFPSYFAKIDQMMPPRKPVCVFTIARYGNIWRNFDRGLYQFMLRQIYIPFLQIEGRSLYLKYTFSLLMPFAFVLLWHGTSNKHLIWVSCSIIELAIEKIGYSFGKTQMWMNIKKYIGLGNAYRLKAAFCLLTVIPGLFGVISFILPPQNGGYICYKILFDGIIGIISGEWMKNIASPGFCLLYLMLFCYFYSHSCLYFEEKENVKRKKKIE</sequence>
<dbReference type="InterPro" id="IPR004299">
    <property type="entry name" value="MBOAT_fam"/>
</dbReference>
<evidence type="ECO:0000313" key="7">
    <source>
        <dbReference type="Proteomes" id="UP000035680"/>
    </source>
</evidence>
<evidence type="ECO:0000256" key="4">
    <source>
        <dbReference type="ARBA" id="ARBA00023136"/>
    </source>
</evidence>
<feature type="transmembrane region" description="Helical" evidence="6">
    <location>
        <begin position="393"/>
        <end position="412"/>
    </location>
</feature>
<organism evidence="7 8">
    <name type="scientific">Strongyloides venezuelensis</name>
    <name type="common">Threadworm</name>
    <dbReference type="NCBI Taxonomy" id="75913"/>
    <lineage>
        <taxon>Eukaryota</taxon>
        <taxon>Metazoa</taxon>
        <taxon>Ecdysozoa</taxon>
        <taxon>Nematoda</taxon>
        <taxon>Chromadorea</taxon>
        <taxon>Rhabditida</taxon>
        <taxon>Tylenchina</taxon>
        <taxon>Panagrolaimomorpha</taxon>
        <taxon>Strongyloidoidea</taxon>
        <taxon>Strongyloididae</taxon>
        <taxon>Strongyloides</taxon>
    </lineage>
</organism>
<protein>
    <submittedName>
        <fullName evidence="8">Protein-cysteine N-palmitoyltransferase Rasp (inferred by orthology to a D. melanogaster protein)</fullName>
    </submittedName>
</protein>
<evidence type="ECO:0000256" key="1">
    <source>
        <dbReference type="ARBA" id="ARBA00004141"/>
    </source>
</evidence>
<keyword evidence="2 6" id="KW-0812">Transmembrane</keyword>
<evidence type="ECO:0000313" key="8">
    <source>
        <dbReference type="WBParaSite" id="SVE_0306400.1"/>
    </source>
</evidence>
<name>A0A0K0F2N4_STRVS</name>
<evidence type="ECO:0000256" key="6">
    <source>
        <dbReference type="SAM" id="Phobius"/>
    </source>
</evidence>